<dbReference type="OrthoDB" id="2862635at2759"/>
<dbReference type="InParanoid" id="A0A507BNA6"/>
<reference evidence="4 5" key="1">
    <citation type="submission" date="2019-06" db="EMBL/GenBank/DDBJ databases">
        <title>Draft genome sequence of the filamentous fungus Phialemoniopsis curvata isolated from diesel fuel.</title>
        <authorList>
            <person name="Varaljay V.A."/>
            <person name="Lyon W.J."/>
            <person name="Crouch A.L."/>
            <person name="Drake C.E."/>
            <person name="Hollomon J.M."/>
            <person name="Nadeau L.J."/>
            <person name="Nunn H.S."/>
            <person name="Stevenson B.S."/>
            <person name="Bojanowski C.L."/>
            <person name="Crookes-Goodson W.J."/>
        </authorList>
    </citation>
    <scope>NUCLEOTIDE SEQUENCE [LARGE SCALE GENOMIC DNA]</scope>
    <source>
        <strain evidence="4 5">D216</strain>
    </source>
</reference>
<gene>
    <name evidence="4" type="ORF">E0L32_002578</name>
</gene>
<evidence type="ECO:0000256" key="1">
    <source>
        <dbReference type="PIRSR" id="PIRSR600250-50"/>
    </source>
</evidence>
<accession>A0A507BNA6</accession>
<feature type="compositionally biased region" description="Basic and acidic residues" evidence="2">
    <location>
        <begin position="83"/>
        <end position="92"/>
    </location>
</feature>
<feature type="region of interest" description="Disordered" evidence="2">
    <location>
        <begin position="48"/>
        <end position="103"/>
    </location>
</feature>
<evidence type="ECO:0000256" key="2">
    <source>
        <dbReference type="SAM" id="MobiDB-lite"/>
    </source>
</evidence>
<evidence type="ECO:0008006" key="6">
    <source>
        <dbReference type="Google" id="ProtNLM"/>
    </source>
</evidence>
<dbReference type="PANTHER" id="PTHR37536">
    <property type="entry name" value="PUTATIVE (AFU_ORTHOLOGUE AFUA_3G02970)-RELATED"/>
    <property type="match status" value="1"/>
</dbReference>
<dbReference type="RefSeq" id="XP_031000432.1">
    <property type="nucleotide sequence ID" value="XM_031136782.1"/>
</dbReference>
<keyword evidence="3" id="KW-0732">Signal</keyword>
<dbReference type="GeneID" id="41970025"/>
<keyword evidence="5" id="KW-1185">Reference proteome</keyword>
<feature type="compositionally biased region" description="Polar residues" evidence="2">
    <location>
        <begin position="56"/>
        <end position="73"/>
    </location>
</feature>
<feature type="signal peptide" evidence="3">
    <location>
        <begin position="1"/>
        <end position="22"/>
    </location>
</feature>
<evidence type="ECO:0000313" key="5">
    <source>
        <dbReference type="Proteomes" id="UP000319257"/>
    </source>
</evidence>
<dbReference type="GO" id="GO:0006508">
    <property type="term" value="P:proteolysis"/>
    <property type="evidence" value="ECO:0007669"/>
    <property type="project" value="InterPro"/>
</dbReference>
<evidence type="ECO:0000256" key="3">
    <source>
        <dbReference type="SAM" id="SignalP"/>
    </source>
</evidence>
<dbReference type="PRINTS" id="PR00977">
    <property type="entry name" value="SCYTLDPTASE"/>
</dbReference>
<dbReference type="Pfam" id="PF01828">
    <property type="entry name" value="Peptidase_A4"/>
    <property type="match status" value="1"/>
</dbReference>
<dbReference type="AlphaFoldDB" id="A0A507BNA6"/>
<dbReference type="SUPFAM" id="SSF49899">
    <property type="entry name" value="Concanavalin A-like lectins/glucanases"/>
    <property type="match status" value="1"/>
</dbReference>
<protein>
    <recommendedName>
        <fullName evidence="6">Concanavalin A-like lectin/glucanase</fullName>
    </recommendedName>
</protein>
<dbReference type="InterPro" id="IPR013320">
    <property type="entry name" value="ConA-like_dom_sf"/>
</dbReference>
<dbReference type="STRING" id="1093900.A0A507BNA6"/>
<comment type="caution">
    <text evidence="4">The sequence shown here is derived from an EMBL/GenBank/DDBJ whole genome shotgun (WGS) entry which is preliminary data.</text>
</comment>
<dbReference type="InterPro" id="IPR000250">
    <property type="entry name" value="Peptidase_G1"/>
</dbReference>
<name>A0A507BNA6_9PEZI</name>
<feature type="chain" id="PRO_5021358103" description="Concanavalin A-like lectin/glucanase" evidence="3">
    <location>
        <begin position="23"/>
        <end position="310"/>
    </location>
</feature>
<organism evidence="4 5">
    <name type="scientific">Thyridium curvatum</name>
    <dbReference type="NCBI Taxonomy" id="1093900"/>
    <lineage>
        <taxon>Eukaryota</taxon>
        <taxon>Fungi</taxon>
        <taxon>Dikarya</taxon>
        <taxon>Ascomycota</taxon>
        <taxon>Pezizomycotina</taxon>
        <taxon>Sordariomycetes</taxon>
        <taxon>Sordariomycetidae</taxon>
        <taxon>Thyridiales</taxon>
        <taxon>Thyridiaceae</taxon>
        <taxon>Thyridium</taxon>
    </lineage>
</organism>
<dbReference type="PANTHER" id="PTHR37536:SF1">
    <property type="entry name" value="ASPERGILLOPEPSIN, PUTAITVE (AFU_ORTHOLOGUE AFUA_7G01200)"/>
    <property type="match status" value="1"/>
</dbReference>
<dbReference type="GO" id="GO:0070007">
    <property type="term" value="F:glutamic-type endopeptidase activity"/>
    <property type="evidence" value="ECO:0007669"/>
    <property type="project" value="InterPro"/>
</dbReference>
<proteinExistence type="predicted"/>
<sequence length="310" mass="34015">MKPLSLLSTLAHLLLASPLASAALSYTVLSATIDNKQLDPSEIKLERVPLGVGPRNGSTGSTIPSAPPTSLTSSRKEGHARRRADLDPRDGTHSTTSNWCGAEQHVPSAAGPVSWVHSIFSVPDLTHRPDYPRPQFAAAWVGIDGGRCRSALVQAGVSVQLYDDGYQFAWVWMQWWPDAAYNFVPFVVDPGNWLEINITAVNTTEAIIEVKNYNNGNVLLMTFKDGAPMCRAEGSWIMEAFYGSQGQVTLAKFSDVWFQQCEVRTQNGQSFGIDGAEIVYMEQPKPGTVQMENVCQAEEYDNANLRCYAV</sequence>
<feature type="active site" description="Proton acceptor" evidence="1">
    <location>
        <position position="239"/>
    </location>
</feature>
<dbReference type="Gene3D" id="2.60.120.700">
    <property type="entry name" value="Peptidase G1"/>
    <property type="match status" value="1"/>
</dbReference>
<dbReference type="InterPro" id="IPR038656">
    <property type="entry name" value="Peptidase_G1_sf"/>
</dbReference>
<dbReference type="EMBL" id="SKBQ01000010">
    <property type="protein sequence ID" value="TPX18721.1"/>
    <property type="molecule type" value="Genomic_DNA"/>
</dbReference>
<dbReference type="Proteomes" id="UP000319257">
    <property type="component" value="Unassembled WGS sequence"/>
</dbReference>
<evidence type="ECO:0000313" key="4">
    <source>
        <dbReference type="EMBL" id="TPX18721.1"/>
    </source>
</evidence>
<dbReference type="CDD" id="cd13426">
    <property type="entry name" value="Peptidase_G1"/>
    <property type="match status" value="1"/>
</dbReference>